<accession>A0ABC8IQU8</accession>
<reference evidence="2 3" key="1">
    <citation type="submission" date="2022-03" db="EMBL/GenBank/DDBJ databases">
        <authorList>
            <person name="Macdonald S."/>
            <person name="Ahmed S."/>
            <person name="Newling K."/>
        </authorList>
    </citation>
    <scope>NUCLEOTIDE SEQUENCE [LARGE SCALE GENOMIC DNA]</scope>
</reference>
<evidence type="ECO:0000256" key="1">
    <source>
        <dbReference type="SAM" id="MobiDB-lite"/>
    </source>
</evidence>
<dbReference type="AlphaFoldDB" id="A0ABC8IQU8"/>
<organism evidence="2 3">
    <name type="scientific">Eruca vesicaria subsp. sativa</name>
    <name type="common">Garden rocket</name>
    <name type="synonym">Eruca sativa</name>
    <dbReference type="NCBI Taxonomy" id="29727"/>
    <lineage>
        <taxon>Eukaryota</taxon>
        <taxon>Viridiplantae</taxon>
        <taxon>Streptophyta</taxon>
        <taxon>Embryophyta</taxon>
        <taxon>Tracheophyta</taxon>
        <taxon>Spermatophyta</taxon>
        <taxon>Magnoliopsida</taxon>
        <taxon>eudicotyledons</taxon>
        <taxon>Gunneridae</taxon>
        <taxon>Pentapetalae</taxon>
        <taxon>rosids</taxon>
        <taxon>malvids</taxon>
        <taxon>Brassicales</taxon>
        <taxon>Brassicaceae</taxon>
        <taxon>Brassiceae</taxon>
        <taxon>Eruca</taxon>
    </lineage>
</organism>
<dbReference type="PANTHER" id="PTHR36752:SF7">
    <property type="entry name" value="WOUND-INDUCED BASIC PROTEIN"/>
    <property type="match status" value="1"/>
</dbReference>
<comment type="caution">
    <text evidence="2">The sequence shown here is derived from an EMBL/GenBank/DDBJ whole genome shotgun (WGS) entry which is preliminary data.</text>
</comment>
<gene>
    <name evidence="2" type="ORF">ERUC_LOCUS1371</name>
</gene>
<feature type="compositionally biased region" description="Basic and acidic residues" evidence="1">
    <location>
        <begin position="66"/>
        <end position="85"/>
    </location>
</feature>
<proteinExistence type="predicted"/>
<evidence type="ECO:0000313" key="3">
    <source>
        <dbReference type="Proteomes" id="UP001642260"/>
    </source>
</evidence>
<dbReference type="InterPro" id="IPR012643">
    <property type="entry name" value="Wound_ind"/>
</dbReference>
<dbReference type="Pfam" id="PF08186">
    <property type="entry name" value="Wound_ind"/>
    <property type="match status" value="1"/>
</dbReference>
<dbReference type="PANTHER" id="PTHR36752">
    <property type="entry name" value="OS12G0405700 PROTEIN"/>
    <property type="match status" value="1"/>
</dbReference>
<dbReference type="EMBL" id="CAKOAT010047377">
    <property type="protein sequence ID" value="CAH8290855.1"/>
    <property type="molecule type" value="Genomic_DNA"/>
</dbReference>
<protein>
    <submittedName>
        <fullName evidence="2">Uncharacterized protein</fullName>
    </submittedName>
</protein>
<keyword evidence="3" id="KW-1185">Reference proteome</keyword>
<feature type="region of interest" description="Disordered" evidence="1">
    <location>
        <begin position="65"/>
        <end position="92"/>
    </location>
</feature>
<sequence length="92" mass="10643">MAQTSSRRWSRADNIKKVERGISRVTVISLFCSQSELEVTRESLIEKMIYDVNSVLFKSFLSSKYSADKRRGEDKPREQKPKASDNKPVMNE</sequence>
<dbReference type="Proteomes" id="UP001642260">
    <property type="component" value="Unassembled WGS sequence"/>
</dbReference>
<evidence type="ECO:0000313" key="2">
    <source>
        <dbReference type="EMBL" id="CAH8290855.1"/>
    </source>
</evidence>
<name>A0ABC8IQU8_ERUVS</name>